<dbReference type="Pfam" id="PF00126">
    <property type="entry name" value="HTH_1"/>
    <property type="match status" value="1"/>
</dbReference>
<dbReference type="CDD" id="cd05466">
    <property type="entry name" value="PBP2_LTTR_substrate"/>
    <property type="match status" value="1"/>
</dbReference>
<dbReference type="Pfam" id="PF03466">
    <property type="entry name" value="LysR_substrate"/>
    <property type="match status" value="1"/>
</dbReference>
<evidence type="ECO:0000256" key="4">
    <source>
        <dbReference type="ARBA" id="ARBA00023163"/>
    </source>
</evidence>
<dbReference type="InterPro" id="IPR000847">
    <property type="entry name" value="LysR_HTH_N"/>
</dbReference>
<keyword evidence="7" id="KW-1185">Reference proteome</keyword>
<reference evidence="7" key="1">
    <citation type="submission" date="2016-10" db="EMBL/GenBank/DDBJ databases">
        <authorList>
            <person name="Varghese N."/>
            <person name="Submissions S."/>
        </authorList>
    </citation>
    <scope>NUCLEOTIDE SEQUENCE [LARGE SCALE GENOMIC DNA]</scope>
    <source>
        <strain evidence="7">DSM 13327</strain>
    </source>
</reference>
<proteinExistence type="inferred from homology"/>
<dbReference type="Gene3D" id="3.40.190.290">
    <property type="match status" value="1"/>
</dbReference>
<protein>
    <submittedName>
        <fullName evidence="6">DNA-binding transcriptional regulator, LysR family</fullName>
    </submittedName>
</protein>
<dbReference type="Gene3D" id="1.10.10.10">
    <property type="entry name" value="Winged helix-like DNA-binding domain superfamily/Winged helix DNA-binding domain"/>
    <property type="match status" value="1"/>
</dbReference>
<dbReference type="InterPro" id="IPR036388">
    <property type="entry name" value="WH-like_DNA-bd_sf"/>
</dbReference>
<comment type="similarity">
    <text evidence="1">Belongs to the LysR transcriptional regulatory family.</text>
</comment>
<dbReference type="GO" id="GO:0003700">
    <property type="term" value="F:DNA-binding transcription factor activity"/>
    <property type="evidence" value="ECO:0007669"/>
    <property type="project" value="InterPro"/>
</dbReference>
<dbReference type="Proteomes" id="UP000199520">
    <property type="component" value="Unassembled WGS sequence"/>
</dbReference>
<dbReference type="AlphaFoldDB" id="A0A1I4LQ97"/>
<gene>
    <name evidence="6" type="ORF">SAMN04490355_102631</name>
</gene>
<dbReference type="PROSITE" id="PS50931">
    <property type="entry name" value="HTH_LYSR"/>
    <property type="match status" value="1"/>
</dbReference>
<evidence type="ECO:0000256" key="2">
    <source>
        <dbReference type="ARBA" id="ARBA00023015"/>
    </source>
</evidence>
<dbReference type="STRING" id="1123291.SAMN04490355_102631"/>
<evidence type="ECO:0000256" key="1">
    <source>
        <dbReference type="ARBA" id="ARBA00009437"/>
    </source>
</evidence>
<dbReference type="RefSeq" id="WP_175490561.1">
    <property type="nucleotide sequence ID" value="NZ_FOTS01000026.1"/>
</dbReference>
<dbReference type="InterPro" id="IPR050950">
    <property type="entry name" value="HTH-type_LysR_regulators"/>
</dbReference>
<evidence type="ECO:0000256" key="3">
    <source>
        <dbReference type="ARBA" id="ARBA00023125"/>
    </source>
</evidence>
<dbReference type="EMBL" id="FOTS01000026">
    <property type="protein sequence ID" value="SFL93150.1"/>
    <property type="molecule type" value="Genomic_DNA"/>
</dbReference>
<dbReference type="SUPFAM" id="SSF53850">
    <property type="entry name" value="Periplasmic binding protein-like II"/>
    <property type="match status" value="1"/>
</dbReference>
<dbReference type="GO" id="GO:0003677">
    <property type="term" value="F:DNA binding"/>
    <property type="evidence" value="ECO:0007669"/>
    <property type="project" value="UniProtKB-KW"/>
</dbReference>
<keyword evidence="2" id="KW-0805">Transcription regulation</keyword>
<feature type="domain" description="HTH lysR-type" evidence="5">
    <location>
        <begin position="1"/>
        <end position="58"/>
    </location>
</feature>
<name>A0A1I4LQ97_9FIRM</name>
<keyword evidence="4" id="KW-0804">Transcription</keyword>
<keyword evidence="3 6" id="KW-0238">DNA-binding</keyword>
<dbReference type="InterPro" id="IPR005119">
    <property type="entry name" value="LysR_subst-bd"/>
</dbReference>
<dbReference type="InterPro" id="IPR036390">
    <property type="entry name" value="WH_DNA-bd_sf"/>
</dbReference>
<accession>A0A1I4LQ97</accession>
<evidence type="ECO:0000313" key="7">
    <source>
        <dbReference type="Proteomes" id="UP000199520"/>
    </source>
</evidence>
<dbReference type="GO" id="GO:0005829">
    <property type="term" value="C:cytosol"/>
    <property type="evidence" value="ECO:0007669"/>
    <property type="project" value="TreeGrafter"/>
</dbReference>
<dbReference type="SUPFAM" id="SSF46785">
    <property type="entry name" value="Winged helix' DNA-binding domain"/>
    <property type="match status" value="1"/>
</dbReference>
<dbReference type="PANTHER" id="PTHR30419">
    <property type="entry name" value="HTH-TYPE TRANSCRIPTIONAL REGULATOR YBHD"/>
    <property type="match status" value="1"/>
</dbReference>
<organism evidence="6 7">
    <name type="scientific">Pelosinus propionicus DSM 13327</name>
    <dbReference type="NCBI Taxonomy" id="1123291"/>
    <lineage>
        <taxon>Bacteria</taxon>
        <taxon>Bacillati</taxon>
        <taxon>Bacillota</taxon>
        <taxon>Negativicutes</taxon>
        <taxon>Selenomonadales</taxon>
        <taxon>Sporomusaceae</taxon>
        <taxon>Pelosinus</taxon>
    </lineage>
</organism>
<dbReference type="PANTHER" id="PTHR30419:SF28">
    <property type="entry name" value="HTH-TYPE TRANSCRIPTIONAL REGULATOR BSDA"/>
    <property type="match status" value="1"/>
</dbReference>
<evidence type="ECO:0000259" key="5">
    <source>
        <dbReference type="PROSITE" id="PS50931"/>
    </source>
</evidence>
<sequence>MDLEKWKVIQTILATGSLTKAGEQIGFSQSGISHLIKSVEKDLGFSIMTRNKYGVKLTSEGSQLHPLVQEMIKLDEKFNQIVSSIHGVATGTIRIGTFHSISTQWLPKIIYKFRTDYPNIKIQLMEGGMDQLEMWLKDNYIDLAFLSYKDHRQSKWIPLKEDHLVAVLPPNHPLATKDYITPTDFMQNDFILSSPGFDYDVNSYFQKNNILPNVNISSMDDFSVISMVSKNLGISILPALLLQTPDSTIVTKPLNPCAKRVLGIAVKSYSNASIATEKLIEYSQAILK</sequence>
<evidence type="ECO:0000313" key="6">
    <source>
        <dbReference type="EMBL" id="SFL93150.1"/>
    </source>
</evidence>